<dbReference type="GO" id="GO:0006213">
    <property type="term" value="P:pyrimidine nucleoside metabolic process"/>
    <property type="evidence" value="ECO:0007669"/>
    <property type="project" value="InterPro"/>
</dbReference>
<dbReference type="NCBIfam" id="TIGR02645">
    <property type="entry name" value="ARCH_P_rylase"/>
    <property type="match status" value="1"/>
</dbReference>
<evidence type="ECO:0000256" key="4">
    <source>
        <dbReference type="ARBA" id="ARBA00048550"/>
    </source>
</evidence>
<dbReference type="InterPro" id="IPR028579">
    <property type="entry name" value="Thym_Pase_Put"/>
</dbReference>
<dbReference type="InterPro" id="IPR035902">
    <property type="entry name" value="Nuc_phospho_transferase"/>
</dbReference>
<dbReference type="GO" id="GO:0005829">
    <property type="term" value="C:cytosol"/>
    <property type="evidence" value="ECO:0007669"/>
    <property type="project" value="TreeGrafter"/>
</dbReference>
<organism evidence="6 7">
    <name type="scientific">Arenibacter algicola</name>
    <dbReference type="NCBI Taxonomy" id="616991"/>
    <lineage>
        <taxon>Bacteria</taxon>
        <taxon>Pseudomonadati</taxon>
        <taxon>Bacteroidota</taxon>
        <taxon>Flavobacteriia</taxon>
        <taxon>Flavobacteriales</taxon>
        <taxon>Flavobacteriaceae</taxon>
        <taxon>Arenibacter</taxon>
    </lineage>
</organism>
<dbReference type="SUPFAM" id="SSF47648">
    <property type="entry name" value="Nucleoside phosphorylase/phosphoribosyltransferase N-terminal domain"/>
    <property type="match status" value="1"/>
</dbReference>
<name>A0A221UXE6_9FLAO</name>
<dbReference type="InterPro" id="IPR013466">
    <property type="entry name" value="Thymidine/AMP_Pase"/>
</dbReference>
<accession>A0A221UXE6</accession>
<keyword evidence="3 6" id="KW-0808">Transferase</keyword>
<gene>
    <name evidence="6" type="primary">pdp</name>
    <name evidence="6" type="ORF">AREALGSMS7_02338</name>
</gene>
<comment type="catalytic activity">
    <reaction evidence="4">
        <text>thymidine + phosphate = 2-deoxy-alpha-D-ribose 1-phosphate + thymine</text>
        <dbReference type="Rhea" id="RHEA:16037"/>
        <dbReference type="ChEBI" id="CHEBI:17748"/>
        <dbReference type="ChEBI" id="CHEBI:17821"/>
        <dbReference type="ChEBI" id="CHEBI:43474"/>
        <dbReference type="ChEBI" id="CHEBI:57259"/>
        <dbReference type="EC" id="2.4.2.4"/>
    </reaction>
</comment>
<dbReference type="Gene3D" id="3.40.1030.10">
    <property type="entry name" value="Nucleoside phosphorylase/phosphoribosyltransferase catalytic domain"/>
    <property type="match status" value="1"/>
</dbReference>
<dbReference type="HAMAP" id="MF_00703">
    <property type="entry name" value="Thymid_phosp_2"/>
    <property type="match status" value="1"/>
</dbReference>
<dbReference type="PIRSF" id="PIRSF000478">
    <property type="entry name" value="TP_PyNP"/>
    <property type="match status" value="1"/>
</dbReference>
<dbReference type="Pfam" id="PF02885">
    <property type="entry name" value="Glycos_trans_3N"/>
    <property type="match status" value="1"/>
</dbReference>
<dbReference type="Pfam" id="PF00591">
    <property type="entry name" value="Glycos_transf_3"/>
    <property type="match status" value="1"/>
</dbReference>
<dbReference type="NCBIfam" id="NF003338">
    <property type="entry name" value="PRK04350.1"/>
    <property type="match status" value="1"/>
</dbReference>
<dbReference type="InterPro" id="IPR017459">
    <property type="entry name" value="Glycosyl_Trfase_fam3_N_dom"/>
</dbReference>
<evidence type="ECO:0000256" key="1">
    <source>
        <dbReference type="ARBA" id="ARBA00011892"/>
    </source>
</evidence>
<feature type="domain" description="Pyrimidine nucleoside phosphorylase C-terminal" evidence="5">
    <location>
        <begin position="430"/>
        <end position="497"/>
    </location>
</feature>
<evidence type="ECO:0000313" key="6">
    <source>
        <dbReference type="EMBL" id="ASO05786.1"/>
    </source>
</evidence>
<evidence type="ECO:0000256" key="3">
    <source>
        <dbReference type="ARBA" id="ARBA00022679"/>
    </source>
</evidence>
<dbReference type="PANTHER" id="PTHR10515">
    <property type="entry name" value="THYMIDINE PHOSPHORYLASE"/>
    <property type="match status" value="1"/>
</dbReference>
<dbReference type="Gene3D" id="2.40.40.20">
    <property type="match status" value="1"/>
</dbReference>
<evidence type="ECO:0000313" key="7">
    <source>
        <dbReference type="Proteomes" id="UP000204551"/>
    </source>
</evidence>
<dbReference type="GO" id="GO:0006206">
    <property type="term" value="P:pyrimidine nucleobase metabolic process"/>
    <property type="evidence" value="ECO:0007669"/>
    <property type="project" value="InterPro"/>
</dbReference>
<evidence type="ECO:0000256" key="2">
    <source>
        <dbReference type="ARBA" id="ARBA00022676"/>
    </source>
</evidence>
<dbReference type="InterPro" id="IPR000312">
    <property type="entry name" value="Glycosyl_Trfase_fam3"/>
</dbReference>
<dbReference type="KEGG" id="aalg:AREALGSMS7_02338"/>
<dbReference type="InterPro" id="IPR036566">
    <property type="entry name" value="PYNP-like_C_sf"/>
</dbReference>
<proteinExistence type="inferred from homology"/>
<evidence type="ECO:0000259" key="5">
    <source>
        <dbReference type="SMART" id="SM00941"/>
    </source>
</evidence>
<dbReference type="InterPro" id="IPR017872">
    <property type="entry name" value="Pyrmidine_PPase_CS"/>
</dbReference>
<dbReference type="SUPFAM" id="SSF52418">
    <property type="entry name" value="Nucleoside phosphorylase/phosphoribosyltransferase catalytic domain"/>
    <property type="match status" value="1"/>
</dbReference>
<dbReference type="InterPro" id="IPR036320">
    <property type="entry name" value="Glycosyl_Trfase_fam3_N_dom_sf"/>
</dbReference>
<dbReference type="InterPro" id="IPR013102">
    <property type="entry name" value="PYNP_C"/>
</dbReference>
<dbReference type="GO" id="GO:0009032">
    <property type="term" value="F:thymidine phosphorylase activity"/>
    <property type="evidence" value="ECO:0007669"/>
    <property type="project" value="UniProtKB-EC"/>
</dbReference>
<dbReference type="EC" id="2.4.2.4" evidence="1"/>
<dbReference type="Gene3D" id="1.20.970.50">
    <property type="match status" value="1"/>
</dbReference>
<dbReference type="InterPro" id="IPR000053">
    <property type="entry name" value="Thymidine/pyrmidine_PPase"/>
</dbReference>
<dbReference type="EMBL" id="CP022515">
    <property type="protein sequence ID" value="ASO05786.1"/>
    <property type="molecule type" value="Genomic_DNA"/>
</dbReference>
<dbReference type="PANTHER" id="PTHR10515:SF0">
    <property type="entry name" value="THYMIDINE PHOSPHORYLASE"/>
    <property type="match status" value="1"/>
</dbReference>
<sequence length="500" mass="54469">MEEKSNILKYKPLGIYTQNENVVYMREDCHVCISEGFEALTRIRVSNNSTSIIASLHIITSDVLRPGEMGLSQIAAKKLKVSDGETLYVSHLEPIESLSFVRSKIYNQRLDYKAYKDIITDIIEGDYSNIHLSAFITACAGDRMDIDEISDLTKAMITSGKQLDWKKEIVVDKHCIGGLPGNRTTPIVVAIAAAYGLTMPKTSSRAITSPAGTADTMEVLTNVTLNGEEIKQVVEKEGGCLVWGGTAELSPADDILIKVEKALDIDSEGQLIASVLSKKAAAGATHVVIDIPVGETAKVRSEKAAKKLKEHMEVVGDSVGLKIKVVITDGSQPVGRGIGPNLEAVDVLSVLQNREDAPQDLKERALLLAGHLLELSEKVKPKKGHETAKELLESGKAYQKFEAICKAQGRFSKTYIAPYQFEVHAPRCGAVKKINNRKIAKLAKLSGAPQSKLAGISMNVCLGDVIEKGELLYKLHAETNGELNYALAYYENHDDIITIQ</sequence>
<dbReference type="PROSITE" id="PS00647">
    <property type="entry name" value="THYMID_PHOSPHORYLASE"/>
    <property type="match status" value="1"/>
</dbReference>
<dbReference type="GO" id="GO:0004645">
    <property type="term" value="F:1,4-alpha-oligoglucan phosphorylase activity"/>
    <property type="evidence" value="ECO:0007669"/>
    <property type="project" value="InterPro"/>
</dbReference>
<dbReference type="RefSeq" id="WP_093980561.1">
    <property type="nucleotide sequence ID" value="NZ_CP022515.1"/>
</dbReference>
<protein>
    <recommendedName>
        <fullName evidence="1">thymidine phosphorylase</fullName>
        <ecNumber evidence="1">2.4.2.4</ecNumber>
    </recommendedName>
</protein>
<keyword evidence="2 6" id="KW-0328">Glycosyltransferase</keyword>
<reference evidence="6 7" key="1">
    <citation type="submission" date="2017-07" db="EMBL/GenBank/DDBJ databases">
        <title>Genome Sequence of Arenibacter algicola Strain SMS7 Isolated from a culture of the Diatom Skeletonema marinoi.</title>
        <authorList>
            <person name="Topel M."/>
            <person name="Pinder M.I.M."/>
            <person name="Johansson O.N."/>
            <person name="Kourtchenko O."/>
            <person name="Godhe A."/>
            <person name="Clarke A.K."/>
        </authorList>
    </citation>
    <scope>NUCLEOTIDE SEQUENCE [LARGE SCALE GENOMIC DNA]</scope>
    <source>
        <strain evidence="6 7">SMS7</strain>
    </source>
</reference>
<dbReference type="SUPFAM" id="SSF54680">
    <property type="entry name" value="Pyrimidine nucleoside phosphorylase C-terminal domain"/>
    <property type="match status" value="1"/>
</dbReference>
<dbReference type="Gene3D" id="3.90.1170.30">
    <property type="entry name" value="Pyrimidine nucleoside phosphorylase-like, C-terminal domain"/>
    <property type="match status" value="1"/>
</dbReference>
<dbReference type="AlphaFoldDB" id="A0A221UXE6"/>
<dbReference type="Proteomes" id="UP000204551">
    <property type="component" value="Chromosome"/>
</dbReference>
<dbReference type="SMART" id="SM00941">
    <property type="entry name" value="PYNP_C"/>
    <property type="match status" value="1"/>
</dbReference>